<evidence type="ECO:0000256" key="3">
    <source>
        <dbReference type="ARBA" id="ARBA00022475"/>
    </source>
</evidence>
<feature type="transmembrane region" description="Helical" evidence="9">
    <location>
        <begin position="227"/>
        <end position="245"/>
    </location>
</feature>
<evidence type="ECO:0000256" key="2">
    <source>
        <dbReference type="ARBA" id="ARBA00010323"/>
    </source>
</evidence>
<keyword evidence="5 9" id="KW-0812">Transmembrane</keyword>
<feature type="transmembrane region" description="Helical" evidence="9">
    <location>
        <begin position="285"/>
        <end position="305"/>
    </location>
</feature>
<evidence type="ECO:0000256" key="7">
    <source>
        <dbReference type="ARBA" id="ARBA00023136"/>
    </source>
</evidence>
<keyword evidence="6 9" id="KW-1133">Transmembrane helix</keyword>
<evidence type="ECO:0000313" key="10">
    <source>
        <dbReference type="EMBL" id="QOL00399.1"/>
    </source>
</evidence>
<feature type="transmembrane region" description="Helical" evidence="9">
    <location>
        <begin position="80"/>
        <end position="98"/>
    </location>
</feature>
<comment type="similarity">
    <text evidence="2">Belongs to the membrane-bound acyltransferase family.</text>
</comment>
<dbReference type="PANTHER" id="PTHR13285:SF23">
    <property type="entry name" value="TEICHOIC ACID D-ALANYLTRANSFERASE"/>
    <property type="match status" value="1"/>
</dbReference>
<organism evidence="10">
    <name type="scientific">uncultured organism</name>
    <dbReference type="NCBI Taxonomy" id="155900"/>
    <lineage>
        <taxon>unclassified sequences</taxon>
        <taxon>environmental samples</taxon>
    </lineage>
</organism>
<evidence type="ECO:0000256" key="6">
    <source>
        <dbReference type="ARBA" id="ARBA00022989"/>
    </source>
</evidence>
<dbReference type="GO" id="GO:0005886">
    <property type="term" value="C:plasma membrane"/>
    <property type="evidence" value="ECO:0007669"/>
    <property type="project" value="UniProtKB-SubCell"/>
</dbReference>
<dbReference type="PIRSF" id="PIRSF500217">
    <property type="entry name" value="AlgI"/>
    <property type="match status" value="1"/>
</dbReference>
<dbReference type="PIRSF" id="PIRSF016636">
    <property type="entry name" value="AlgI_DltB"/>
    <property type="match status" value="1"/>
</dbReference>
<dbReference type="InterPro" id="IPR028362">
    <property type="entry name" value="AlgI"/>
</dbReference>
<feature type="transmembrane region" description="Helical" evidence="9">
    <location>
        <begin position="7"/>
        <end position="28"/>
    </location>
</feature>
<evidence type="ECO:0000256" key="4">
    <source>
        <dbReference type="ARBA" id="ARBA00022679"/>
    </source>
</evidence>
<evidence type="ECO:0000256" key="8">
    <source>
        <dbReference type="ARBA" id="ARBA00023315"/>
    </source>
</evidence>
<evidence type="ECO:0000256" key="5">
    <source>
        <dbReference type="ARBA" id="ARBA00022692"/>
    </source>
</evidence>
<feature type="transmembrane region" description="Helical" evidence="9">
    <location>
        <begin position="48"/>
        <end position="68"/>
    </location>
</feature>
<dbReference type="AlphaFoldDB" id="A0A7L9QBV8"/>
<feature type="transmembrane region" description="Helical" evidence="9">
    <location>
        <begin position="386"/>
        <end position="406"/>
    </location>
</feature>
<feature type="transmembrane region" description="Helical" evidence="9">
    <location>
        <begin position="151"/>
        <end position="169"/>
    </location>
</feature>
<feature type="transmembrane region" description="Helical" evidence="9">
    <location>
        <begin position="189"/>
        <end position="206"/>
    </location>
</feature>
<dbReference type="InterPro" id="IPR004299">
    <property type="entry name" value="MBOAT_fam"/>
</dbReference>
<dbReference type="InterPro" id="IPR024194">
    <property type="entry name" value="Ac/AlaTfrase_AlgI/DltB"/>
</dbReference>
<proteinExistence type="inferred from homology"/>
<accession>A0A7L9QBV8</accession>
<keyword evidence="3" id="KW-1003">Cell membrane</keyword>
<feature type="transmembrane region" description="Helical" evidence="9">
    <location>
        <begin position="348"/>
        <end position="365"/>
    </location>
</feature>
<gene>
    <name evidence="10" type="primary">patA</name>
</gene>
<dbReference type="Pfam" id="PF03062">
    <property type="entry name" value="MBOAT"/>
    <property type="match status" value="1"/>
</dbReference>
<dbReference type="EMBL" id="MW000468">
    <property type="protein sequence ID" value="QOL00399.1"/>
    <property type="molecule type" value="Genomic_DNA"/>
</dbReference>
<comment type="subcellular location">
    <subcellularLocation>
        <location evidence="1">Cell membrane</location>
        <topology evidence="1">Multi-pass membrane protein</topology>
    </subcellularLocation>
</comment>
<keyword evidence="7 9" id="KW-0472">Membrane</keyword>
<protein>
    <submittedName>
        <fullName evidence="10">Peptidoglycan O-acetyltransferase</fullName>
        <ecNumber evidence="10">2.3.1.-</ecNumber>
    </submittedName>
</protein>
<feature type="transmembrane region" description="Helical" evidence="9">
    <location>
        <begin position="110"/>
        <end position="130"/>
    </location>
</feature>
<feature type="transmembrane region" description="Helical" evidence="9">
    <location>
        <begin position="517"/>
        <end position="538"/>
    </location>
</feature>
<feature type="transmembrane region" description="Helical" evidence="9">
    <location>
        <begin position="326"/>
        <end position="342"/>
    </location>
</feature>
<dbReference type="GO" id="GO:0016746">
    <property type="term" value="F:acyltransferase activity"/>
    <property type="evidence" value="ECO:0007669"/>
    <property type="project" value="UniProtKB-KW"/>
</dbReference>
<dbReference type="PANTHER" id="PTHR13285">
    <property type="entry name" value="ACYLTRANSFERASE"/>
    <property type="match status" value="1"/>
</dbReference>
<reference evidence="10" key="1">
    <citation type="submission" date="2020-09" db="EMBL/GenBank/DDBJ databases">
        <title>A new high-throughput screening method to detect antimicrobial volatiles from metagenomic clone libraries.</title>
        <authorList>
            <person name="Stocker F."/>
            <person name="Obermeier M."/>
            <person name="Resch K."/>
            <person name="Berg G."/>
            <person name="Mueller Bogota C.A."/>
        </authorList>
    </citation>
    <scope>NUCLEOTIDE SEQUENCE</scope>
</reference>
<feature type="transmembrane region" description="Helical" evidence="9">
    <location>
        <begin position="462"/>
        <end position="480"/>
    </location>
</feature>
<keyword evidence="8 10" id="KW-0012">Acyltransferase</keyword>
<evidence type="ECO:0000256" key="9">
    <source>
        <dbReference type="SAM" id="Phobius"/>
    </source>
</evidence>
<dbReference type="EC" id="2.3.1.-" evidence="10"/>
<evidence type="ECO:0000256" key="1">
    <source>
        <dbReference type="ARBA" id="ARBA00004651"/>
    </source>
</evidence>
<sequence length="546" mass="61123">MLFNSYQFIFAFLPIVLLVCFLLARFLGPGMAQLWLIGASLYFYASWNAFYLPLLLGSILFNYAIAILMVRQADDRRRKYLLLTAVAVDLALLGYYKYTNFFLGSVNDLVGTKFVLATIILPLGISFYTFQQLTLLIDVSAGRITNFRFRDFLLFVIFFPHLIAGPIVHHREMMPQFEQAKYRFDWTNMAVGITLFAVGLFKKTILADGIARHIAPLYGDAAAGHPASLLYAWGAALGFTLQIYFDFSGYSEMALGLARMVGIKLPMNFYSPLKSVGIIEFWSRWHMTLTRFLTAYLFNPQAIALQRWWMGRGQKGIRGVKTKTRSFLILIALPTLTTMFLAGLWHGAGFQFLIFGTLHGFYLAINQGWRLYRTKLFADTPNYHRVMRPLGLVLTLVGVMVANAFFRASTVSSGGNLVLGMAGLHGVALPEAFLSRLGSGGAFLSHLGVRFVPGSVTDLLELSAWCVVLLFIALGLPNILQIMRAYEPALPSTAPADVEETFSLSGRLLRRFSWRPSFGWALATAAASAFGILALNQVTEFLYWQF</sequence>
<name>A0A7L9QBV8_9ZZZZ</name>
<keyword evidence="4 10" id="KW-0808">Transferase</keyword>
<dbReference type="InterPro" id="IPR051085">
    <property type="entry name" value="MB_O-acyltransferase"/>
</dbReference>
<dbReference type="GO" id="GO:0042121">
    <property type="term" value="P:alginic acid biosynthetic process"/>
    <property type="evidence" value="ECO:0007669"/>
    <property type="project" value="InterPro"/>
</dbReference>